<evidence type="ECO:0000313" key="2">
    <source>
        <dbReference type="EMBL" id="GFY80816.1"/>
    </source>
</evidence>
<keyword evidence="1" id="KW-0812">Transmembrane</keyword>
<evidence type="ECO:0000256" key="1">
    <source>
        <dbReference type="SAM" id="Phobius"/>
    </source>
</evidence>
<proteinExistence type="predicted"/>
<comment type="caution">
    <text evidence="2">The sequence shown here is derived from an EMBL/GenBank/DDBJ whole genome shotgun (WGS) entry which is preliminary data.</text>
</comment>
<organism evidence="2 3">
    <name type="scientific">Actinidia rufa</name>
    <dbReference type="NCBI Taxonomy" id="165716"/>
    <lineage>
        <taxon>Eukaryota</taxon>
        <taxon>Viridiplantae</taxon>
        <taxon>Streptophyta</taxon>
        <taxon>Embryophyta</taxon>
        <taxon>Tracheophyta</taxon>
        <taxon>Spermatophyta</taxon>
        <taxon>Magnoliopsida</taxon>
        <taxon>eudicotyledons</taxon>
        <taxon>Gunneridae</taxon>
        <taxon>Pentapetalae</taxon>
        <taxon>asterids</taxon>
        <taxon>Ericales</taxon>
        <taxon>Actinidiaceae</taxon>
        <taxon>Actinidia</taxon>
    </lineage>
</organism>
<sequence length="151" mass="17123">MDLCCAAMLCQASSWLTKPSASVCCSWFSLCSLLFSSSRASIIWLITLLFVLLILLPYGQWVLKFLTGLRDEYDQVRCRILNIDSVPSLREAFAIIQNEESRRVMLPPIPSERSVLVSVPHSEHHHQPTRRDSGLAVGIDDKDKLHCDYCK</sequence>
<dbReference type="PANTHER" id="PTHR34222:SF79">
    <property type="entry name" value="RETROVIRUS-RELATED POL POLYPROTEIN FROM TRANSPOSON TNT 1-94"/>
    <property type="match status" value="1"/>
</dbReference>
<protein>
    <submittedName>
        <fullName evidence="2">Uncharacterized protein</fullName>
    </submittedName>
</protein>
<dbReference type="EMBL" id="BJWL01000001">
    <property type="protein sequence ID" value="GFY80816.1"/>
    <property type="molecule type" value="Genomic_DNA"/>
</dbReference>
<evidence type="ECO:0000313" key="3">
    <source>
        <dbReference type="Proteomes" id="UP000585474"/>
    </source>
</evidence>
<dbReference type="PANTHER" id="PTHR34222">
    <property type="entry name" value="GAG_PRE-INTEGRS DOMAIN-CONTAINING PROTEIN"/>
    <property type="match status" value="1"/>
</dbReference>
<name>A0A7J0E3U1_9ERIC</name>
<dbReference type="OrthoDB" id="1746033at2759"/>
<keyword evidence="1" id="KW-1133">Transmembrane helix</keyword>
<gene>
    <name evidence="2" type="ORF">Acr_01g0006250</name>
</gene>
<keyword evidence="1" id="KW-0472">Membrane</keyword>
<keyword evidence="3" id="KW-1185">Reference proteome</keyword>
<dbReference type="AlphaFoldDB" id="A0A7J0E3U1"/>
<feature type="transmembrane region" description="Helical" evidence="1">
    <location>
        <begin position="41"/>
        <end position="63"/>
    </location>
</feature>
<accession>A0A7J0E3U1</accession>
<reference evidence="2 3" key="1">
    <citation type="submission" date="2019-07" db="EMBL/GenBank/DDBJ databases">
        <title>De Novo Assembly of kiwifruit Actinidia rufa.</title>
        <authorList>
            <person name="Sugita-Konishi S."/>
            <person name="Sato K."/>
            <person name="Mori E."/>
            <person name="Abe Y."/>
            <person name="Kisaki G."/>
            <person name="Hamano K."/>
            <person name="Suezawa K."/>
            <person name="Otani M."/>
            <person name="Fukuda T."/>
            <person name="Manabe T."/>
            <person name="Gomi K."/>
            <person name="Tabuchi M."/>
            <person name="Akimitsu K."/>
            <person name="Kataoka I."/>
        </authorList>
    </citation>
    <scope>NUCLEOTIDE SEQUENCE [LARGE SCALE GENOMIC DNA]</scope>
    <source>
        <strain evidence="3">cv. Fuchu</strain>
    </source>
</reference>
<dbReference type="Proteomes" id="UP000585474">
    <property type="component" value="Unassembled WGS sequence"/>
</dbReference>